<organism evidence="1 2">
    <name type="scientific">Colletotrichum scovillei</name>
    <dbReference type="NCBI Taxonomy" id="1209932"/>
    <lineage>
        <taxon>Eukaryota</taxon>
        <taxon>Fungi</taxon>
        <taxon>Dikarya</taxon>
        <taxon>Ascomycota</taxon>
        <taxon>Pezizomycotina</taxon>
        <taxon>Sordariomycetes</taxon>
        <taxon>Hypocreomycetidae</taxon>
        <taxon>Glomerellales</taxon>
        <taxon>Glomerellaceae</taxon>
        <taxon>Colletotrichum</taxon>
        <taxon>Colletotrichum acutatum species complex</taxon>
    </lineage>
</organism>
<evidence type="ECO:0000313" key="1">
    <source>
        <dbReference type="EMBL" id="KAG7043359.1"/>
    </source>
</evidence>
<accession>A0A9P7U9T4</accession>
<dbReference type="EMBL" id="JAESDN010000012">
    <property type="protein sequence ID" value="KAG7043359.1"/>
    <property type="molecule type" value="Genomic_DNA"/>
</dbReference>
<gene>
    <name evidence="1" type="ORF">JMJ77_003065</name>
</gene>
<proteinExistence type="predicted"/>
<comment type="caution">
    <text evidence="1">The sequence shown here is derived from an EMBL/GenBank/DDBJ whole genome shotgun (WGS) entry which is preliminary data.</text>
</comment>
<keyword evidence="2" id="KW-1185">Reference proteome</keyword>
<protein>
    <submittedName>
        <fullName evidence="1">Uncharacterized protein</fullName>
    </submittedName>
</protein>
<sequence>MSPRTVQLAQGGPRRRSGQLGFLEVLKPSLKSTFEIYLLFSNCLSSTHLHQSPVMALSIDVQLSTSTTGAQRPRRANAEETRSQRDVRYTMFRNDHALSVGLGFTSTRPTSQVSSTTAAITRLDLSYGVSARSGGAVGQPLNNVPANLRGAGSQFPN</sequence>
<name>A0A9P7U9T4_9PEZI</name>
<dbReference type="AlphaFoldDB" id="A0A9P7U9T4"/>
<reference evidence="1" key="1">
    <citation type="submission" date="2021-05" db="EMBL/GenBank/DDBJ databases">
        <title>Comparative genomics of three Colletotrichum scovillei strains and genetic complementation revealed genes involved fungal growth and virulence on chili pepper.</title>
        <authorList>
            <person name="Hsieh D.-K."/>
            <person name="Chuang S.-C."/>
            <person name="Chen C.-Y."/>
            <person name="Chao Y.-T."/>
            <person name="Lu M.-Y.J."/>
            <person name="Lee M.-H."/>
            <person name="Shih M.-C."/>
        </authorList>
    </citation>
    <scope>NUCLEOTIDE SEQUENCE</scope>
    <source>
        <strain evidence="1">Coll-153</strain>
    </source>
</reference>
<evidence type="ECO:0000313" key="2">
    <source>
        <dbReference type="Proteomes" id="UP000699042"/>
    </source>
</evidence>
<dbReference type="Proteomes" id="UP000699042">
    <property type="component" value="Unassembled WGS sequence"/>
</dbReference>